<dbReference type="AlphaFoldDB" id="A9VA41"/>
<name>A9VA41_MONBE</name>
<comment type="similarity">
    <text evidence="2 6">Belongs to the metallo-beta-lactamase superfamily. RNA-metabolizing metallo-beta-lactamase-like family. CPSF2/YSH1 subfamily.</text>
</comment>
<sequence length="770" mass="86554">MAFIVRVEALSGVLDESPPCYLLELDGVRILLDCGWSEHFDTTQLDALAKVASTIDLVLLSQPDIHHLGALPYAYEKLGLTCPCYATLPIKQLGLLFLYDAFQARMEQEDFETFSLDGIDESFANITSVKYSQAIEVAGTGITLLALQAGHMLGGTVWRITKDDEDVVYALNYNHRSERHLRPAVFQLLTRPSLLITGARNASTEMVLKPKEREAKLLSLAEQTMRSDGTMVVVADTAGRTLELVQLFESHWNDNPGLKTYPVFFLSHNSYNVLEFAQTLIEFMSDKMLVKLQTMTHNPFACPNIKCQKTVDGVMRSAGAKVVIVPHSSLEAGFGRELLFRLAGEARNRFLFIARPPPHSLGARLLAKSGQIHTIQFEHRFRVQLEGEELKAYRQHKAEEAKQQKEDALAQARAEGTFVGSDSEDDEDEDDHVADLPMRLPGTQPSIDAVHHTPQQTRAKDRTFRSRRQALTTFPFQSNKVVRASTYDSFMGAQKVEWDDYGMTFDREKLKLLDSHLATGLEAPAADEADKPAEDSNLEAMQAELTASIQEAERPSKVVAQQRDLSVRCQVEYLDLEGLSDRESMLNILERMRPRFLVLLHGTEDETEELADSCVHKLRDLERIVMPKRFERVDIAGERNIFQLRLRDALVSSLKFSEAGEYKIAWIDGVLAHTEGDETSSKRAKLPQLEAATEAAEHNAVFVGDIRLSQLKTVLENHQVEVSWWVEKLVCNNQVVVGKDPLGGSFSIDGPLCETYYKVRELLYQQFVVA</sequence>
<protein>
    <recommendedName>
        <fullName evidence="6">Cleavage and polyadenylation specificity factor subunit 2</fullName>
    </recommendedName>
    <alternativeName>
        <fullName evidence="6">Cleavage and polyadenylation specificity factor 100 kDa subunit</fullName>
    </alternativeName>
</protein>
<accession>A9VA41</accession>
<dbReference type="FunFam" id="3.60.15.10:FF:000008">
    <property type="entry name" value="Cleavage and polyadenylation specificity factor subunit 2"/>
    <property type="match status" value="1"/>
</dbReference>
<dbReference type="Pfam" id="PF16661">
    <property type="entry name" value="Lactamase_B_6"/>
    <property type="match status" value="1"/>
</dbReference>
<dbReference type="OMA" id="QSRHNME"/>
<dbReference type="SUPFAM" id="SSF56281">
    <property type="entry name" value="Metallo-hydrolase/oxidoreductase"/>
    <property type="match status" value="1"/>
</dbReference>
<feature type="region of interest" description="Disordered" evidence="7">
    <location>
        <begin position="396"/>
        <end position="463"/>
    </location>
</feature>
<dbReference type="GeneID" id="5894815"/>
<evidence type="ECO:0000313" key="10">
    <source>
        <dbReference type="Proteomes" id="UP000001357"/>
    </source>
</evidence>
<gene>
    <name evidence="9" type="ORF">MONBRDRAFT_34190</name>
</gene>
<dbReference type="InterPro" id="IPR025069">
    <property type="entry name" value="Cpsf2_C"/>
</dbReference>
<evidence type="ECO:0000259" key="8">
    <source>
        <dbReference type="SMART" id="SM01027"/>
    </source>
</evidence>
<dbReference type="InParanoid" id="A9VA41"/>
<proteinExistence type="inferred from homology"/>
<evidence type="ECO:0000256" key="3">
    <source>
        <dbReference type="ARBA" id="ARBA00022664"/>
    </source>
</evidence>
<evidence type="ECO:0000313" key="9">
    <source>
        <dbReference type="EMBL" id="EDQ85662.1"/>
    </source>
</evidence>
<dbReference type="InterPro" id="IPR001279">
    <property type="entry name" value="Metallo-B-lactamas"/>
</dbReference>
<keyword evidence="3 6" id="KW-0507">mRNA processing</keyword>
<dbReference type="Proteomes" id="UP000001357">
    <property type="component" value="Unassembled WGS sequence"/>
</dbReference>
<evidence type="ECO:0000256" key="1">
    <source>
        <dbReference type="ARBA" id="ARBA00004123"/>
    </source>
</evidence>
<feature type="domain" description="Beta-Casp" evidence="8">
    <location>
        <begin position="241"/>
        <end position="365"/>
    </location>
</feature>
<reference evidence="9 10" key="1">
    <citation type="journal article" date="2008" name="Nature">
        <title>The genome of the choanoflagellate Monosiga brevicollis and the origin of metazoans.</title>
        <authorList>
            <consortium name="JGI Sequencing"/>
            <person name="King N."/>
            <person name="Westbrook M.J."/>
            <person name="Young S.L."/>
            <person name="Kuo A."/>
            <person name="Abedin M."/>
            <person name="Chapman J."/>
            <person name="Fairclough S."/>
            <person name="Hellsten U."/>
            <person name="Isogai Y."/>
            <person name="Letunic I."/>
            <person name="Marr M."/>
            <person name="Pincus D."/>
            <person name="Putnam N."/>
            <person name="Rokas A."/>
            <person name="Wright K.J."/>
            <person name="Zuzow R."/>
            <person name="Dirks W."/>
            <person name="Good M."/>
            <person name="Goodstein D."/>
            <person name="Lemons D."/>
            <person name="Li W."/>
            <person name="Lyons J.B."/>
            <person name="Morris A."/>
            <person name="Nichols S."/>
            <person name="Richter D.J."/>
            <person name="Salamov A."/>
            <person name="Bork P."/>
            <person name="Lim W.A."/>
            <person name="Manning G."/>
            <person name="Miller W.T."/>
            <person name="McGinnis W."/>
            <person name="Shapiro H."/>
            <person name="Tjian R."/>
            <person name="Grigoriev I.V."/>
            <person name="Rokhsar D."/>
        </authorList>
    </citation>
    <scope>NUCLEOTIDE SEQUENCE [LARGE SCALE GENOMIC DNA]</scope>
    <source>
        <strain evidence="10">MX1 / ATCC 50154</strain>
    </source>
</reference>
<keyword evidence="10" id="KW-1185">Reference proteome</keyword>
<dbReference type="InterPro" id="IPR027075">
    <property type="entry name" value="CPSF2"/>
</dbReference>
<evidence type="ECO:0000256" key="5">
    <source>
        <dbReference type="ARBA" id="ARBA00023242"/>
    </source>
</evidence>
<dbReference type="KEGG" id="mbr:MONBRDRAFT_34190"/>
<dbReference type="FunCoup" id="A9VA41">
    <property type="interactions" value="1567"/>
</dbReference>
<feature type="compositionally biased region" description="Basic and acidic residues" evidence="7">
    <location>
        <begin position="396"/>
        <end position="408"/>
    </location>
</feature>
<dbReference type="InterPro" id="IPR036866">
    <property type="entry name" value="RibonucZ/Hydroxyglut_hydro"/>
</dbReference>
<dbReference type="EMBL" id="CH991572">
    <property type="protein sequence ID" value="EDQ85662.1"/>
    <property type="molecule type" value="Genomic_DNA"/>
</dbReference>
<feature type="compositionally biased region" description="Acidic residues" evidence="7">
    <location>
        <begin position="422"/>
        <end position="432"/>
    </location>
</feature>
<dbReference type="InterPro" id="IPR035639">
    <property type="entry name" value="CPSF2_MBL"/>
</dbReference>
<dbReference type="InterPro" id="IPR022712">
    <property type="entry name" value="Beta_Casp"/>
</dbReference>
<dbReference type="RefSeq" id="XP_001749611.1">
    <property type="nucleotide sequence ID" value="XM_001749559.1"/>
</dbReference>
<dbReference type="SMART" id="SM01027">
    <property type="entry name" value="Beta-Casp"/>
    <property type="match status" value="1"/>
</dbReference>
<evidence type="ECO:0000256" key="7">
    <source>
        <dbReference type="SAM" id="MobiDB-lite"/>
    </source>
</evidence>
<dbReference type="PANTHER" id="PTHR45922">
    <property type="entry name" value="CLEAVAGE AND POLYADENYLATION SPECIFICITY FACTOR SUBUNIT 2"/>
    <property type="match status" value="1"/>
</dbReference>
<dbReference type="Gene3D" id="3.60.15.10">
    <property type="entry name" value="Ribonuclease Z/Hydroxyacylglutathione hydrolase-like"/>
    <property type="match status" value="1"/>
</dbReference>
<evidence type="ECO:0000256" key="4">
    <source>
        <dbReference type="ARBA" id="ARBA00022884"/>
    </source>
</evidence>
<evidence type="ECO:0000256" key="6">
    <source>
        <dbReference type="RuleBase" id="RU365006"/>
    </source>
</evidence>
<evidence type="ECO:0000256" key="2">
    <source>
        <dbReference type="ARBA" id="ARBA00010624"/>
    </source>
</evidence>
<dbReference type="GO" id="GO:0006398">
    <property type="term" value="P:mRNA 3'-end processing by stem-loop binding and cleavage"/>
    <property type="evidence" value="ECO:0000318"/>
    <property type="project" value="GO_Central"/>
</dbReference>
<dbReference type="Pfam" id="PF07521">
    <property type="entry name" value="RMMBL"/>
    <property type="match status" value="1"/>
</dbReference>
<dbReference type="GO" id="GO:0005847">
    <property type="term" value="C:mRNA cleavage and polyadenylation specificity factor complex"/>
    <property type="evidence" value="ECO:0000318"/>
    <property type="project" value="GO_Central"/>
</dbReference>
<keyword evidence="4 6" id="KW-0694">RNA-binding</keyword>
<dbReference type="Pfam" id="PF13299">
    <property type="entry name" value="CPSF100_C"/>
    <property type="match status" value="1"/>
</dbReference>
<dbReference type="PANTHER" id="PTHR45922:SF1">
    <property type="entry name" value="CLEAVAGE AND POLYADENYLATION SPECIFICITY FACTOR SUBUNIT 2"/>
    <property type="match status" value="1"/>
</dbReference>
<dbReference type="Pfam" id="PF10996">
    <property type="entry name" value="Beta-Casp"/>
    <property type="match status" value="1"/>
</dbReference>
<keyword evidence="5 6" id="KW-0539">Nucleus</keyword>
<dbReference type="GO" id="GO:0003723">
    <property type="term" value="F:RNA binding"/>
    <property type="evidence" value="ECO:0000318"/>
    <property type="project" value="GO_Central"/>
</dbReference>
<dbReference type="eggNOG" id="KOG1135">
    <property type="taxonomic scope" value="Eukaryota"/>
</dbReference>
<dbReference type="CDD" id="cd16293">
    <property type="entry name" value="CPSF2-like_MBL-fold"/>
    <property type="match status" value="1"/>
</dbReference>
<organism evidence="9 10">
    <name type="scientific">Monosiga brevicollis</name>
    <name type="common">Choanoflagellate</name>
    <dbReference type="NCBI Taxonomy" id="81824"/>
    <lineage>
        <taxon>Eukaryota</taxon>
        <taxon>Choanoflagellata</taxon>
        <taxon>Craspedida</taxon>
        <taxon>Salpingoecidae</taxon>
        <taxon>Monosiga</taxon>
    </lineage>
</organism>
<dbReference type="InterPro" id="IPR011108">
    <property type="entry name" value="RMMBL"/>
</dbReference>
<dbReference type="STRING" id="81824.A9VA41"/>
<comment type="subcellular location">
    <subcellularLocation>
        <location evidence="1 6">Nucleus</location>
    </subcellularLocation>
</comment>